<feature type="transmembrane region" description="Helical" evidence="1">
    <location>
        <begin position="50"/>
        <end position="69"/>
    </location>
</feature>
<keyword evidence="3" id="KW-1185">Reference proteome</keyword>
<evidence type="ECO:0000313" key="3">
    <source>
        <dbReference type="Proteomes" id="UP000658278"/>
    </source>
</evidence>
<evidence type="ECO:0000256" key="1">
    <source>
        <dbReference type="SAM" id="Phobius"/>
    </source>
</evidence>
<gene>
    <name evidence="2" type="ORF">JIN81_15785</name>
</gene>
<reference evidence="2" key="1">
    <citation type="submission" date="2021-01" db="EMBL/GenBank/DDBJ databases">
        <title>Modified the classification status of verrucomicrobia.</title>
        <authorList>
            <person name="Feng X."/>
        </authorList>
    </citation>
    <scope>NUCLEOTIDE SEQUENCE</scope>
    <source>
        <strain evidence="2">KCTC 22201</strain>
    </source>
</reference>
<proteinExistence type="predicted"/>
<comment type="caution">
    <text evidence="2">The sequence shown here is derived from an EMBL/GenBank/DDBJ whole genome shotgun (WGS) entry which is preliminary data.</text>
</comment>
<feature type="transmembrane region" description="Helical" evidence="1">
    <location>
        <begin position="23"/>
        <end position="44"/>
    </location>
</feature>
<sequence>MNEAPEIPAPPPEIPRKSLWTTLAIPPAITTIGTLVMSMIFGSRNYGAEMLWMLPIGLIAIITCLVFFVRVFRIRYRGRTLVLTSIGYFLGQVILCLCLWFGSCMVVLQ</sequence>
<dbReference type="RefSeq" id="WP_200282066.1">
    <property type="nucleotide sequence ID" value="NZ_JAENII010000014.1"/>
</dbReference>
<organism evidence="2 3">
    <name type="scientific">Haloferula rosea</name>
    <dbReference type="NCBI Taxonomy" id="490093"/>
    <lineage>
        <taxon>Bacteria</taxon>
        <taxon>Pseudomonadati</taxon>
        <taxon>Verrucomicrobiota</taxon>
        <taxon>Verrucomicrobiia</taxon>
        <taxon>Verrucomicrobiales</taxon>
        <taxon>Verrucomicrobiaceae</taxon>
        <taxon>Haloferula</taxon>
    </lineage>
</organism>
<protein>
    <submittedName>
        <fullName evidence="2">Uncharacterized protein</fullName>
    </submittedName>
</protein>
<accession>A0A934RB91</accession>
<keyword evidence="1" id="KW-1133">Transmembrane helix</keyword>
<dbReference type="Proteomes" id="UP000658278">
    <property type="component" value="Unassembled WGS sequence"/>
</dbReference>
<keyword evidence="1" id="KW-0812">Transmembrane</keyword>
<keyword evidence="1" id="KW-0472">Membrane</keyword>
<name>A0A934RB91_9BACT</name>
<evidence type="ECO:0000313" key="2">
    <source>
        <dbReference type="EMBL" id="MBK1828494.1"/>
    </source>
</evidence>
<feature type="transmembrane region" description="Helical" evidence="1">
    <location>
        <begin position="81"/>
        <end position="108"/>
    </location>
</feature>
<dbReference type="AlphaFoldDB" id="A0A934RB91"/>
<dbReference type="EMBL" id="JAENII010000014">
    <property type="protein sequence ID" value="MBK1828494.1"/>
    <property type="molecule type" value="Genomic_DNA"/>
</dbReference>